<name>A0A7D6V7A9_9NOCA</name>
<protein>
    <submittedName>
        <fullName evidence="2">Uncharacterized protein</fullName>
    </submittedName>
</protein>
<dbReference type="RefSeq" id="WP_181580545.1">
    <property type="nucleotide sequence ID" value="NZ_CP059399.1"/>
</dbReference>
<evidence type="ECO:0000313" key="3">
    <source>
        <dbReference type="Proteomes" id="UP000515512"/>
    </source>
</evidence>
<keyword evidence="1" id="KW-1133">Transmembrane helix</keyword>
<feature type="transmembrane region" description="Helical" evidence="1">
    <location>
        <begin position="148"/>
        <end position="172"/>
    </location>
</feature>
<accession>A0A7D6V7A9</accession>
<reference evidence="2 3" key="1">
    <citation type="submission" date="2020-07" db="EMBL/GenBank/DDBJ databases">
        <authorList>
            <person name="Zhuang K."/>
            <person name="Ran Y."/>
        </authorList>
    </citation>
    <scope>NUCLEOTIDE SEQUENCE [LARGE SCALE GENOMIC DNA]</scope>
    <source>
        <strain evidence="2 3">WCH-YHL-001</strain>
    </source>
</reference>
<keyword evidence="1" id="KW-0472">Membrane</keyword>
<evidence type="ECO:0000313" key="2">
    <source>
        <dbReference type="EMBL" id="QLY29341.1"/>
    </source>
</evidence>
<dbReference type="EMBL" id="CP059399">
    <property type="protein sequence ID" value="QLY29341.1"/>
    <property type="molecule type" value="Genomic_DNA"/>
</dbReference>
<organism evidence="2 3">
    <name type="scientific">Nocardia huaxiensis</name>
    <dbReference type="NCBI Taxonomy" id="2755382"/>
    <lineage>
        <taxon>Bacteria</taxon>
        <taxon>Bacillati</taxon>
        <taxon>Actinomycetota</taxon>
        <taxon>Actinomycetes</taxon>
        <taxon>Mycobacteriales</taxon>
        <taxon>Nocardiaceae</taxon>
        <taxon>Nocardia</taxon>
    </lineage>
</organism>
<gene>
    <name evidence="2" type="ORF">H0264_29305</name>
</gene>
<dbReference type="Proteomes" id="UP000515512">
    <property type="component" value="Chromosome"/>
</dbReference>
<keyword evidence="3" id="KW-1185">Reference proteome</keyword>
<sequence>MRLLMDRAVGIDPSSRGSVWAIRPSARRGRHGTSGEANMPGLVPGSGRIVYVERDMRPRFFDEYAEMRKNGGRAFVLWADCQRQQVFARVVTKSAVKRGPATFEVLGAAGEPLGVVVREPGPHGWRMRTRWTVTPTGRAALTGYKGRLGWWLFWWLISPVQLVILVLAIIGADGDIGRTPRRIMLWDSASGELALDFEDEMLRVLDYSADPRLVAALFALLRSYPCWLGEQPWDKQDR</sequence>
<dbReference type="AlphaFoldDB" id="A0A7D6V7A9"/>
<evidence type="ECO:0000256" key="1">
    <source>
        <dbReference type="SAM" id="Phobius"/>
    </source>
</evidence>
<keyword evidence="1" id="KW-0812">Transmembrane</keyword>
<proteinExistence type="predicted"/>
<dbReference type="KEGG" id="nhu:H0264_29305"/>